<sequence length="376" mass="40135">MRRSILAAGVSALALAATLVTVPAHAHPDRDSEPDVVVNGLAGPLTLAVGDKGDVYVTQTFANTLSKVDKRGRVSTLHQLPLSPEEGELVGVARDRGATYHVETDLTGEVPTSHVVKTSRTGKRTVVSDDLWEYEIERDPDARQTYGFRNLRSSCADELADFEETVGAPIFSEYTGIVESHAYQLDVHDGTIYVADAAANAILKVNERTGRISTVGVVPSSTITFTEDLEAYVEGQFGGADLPDCLVGKRFTPEPVPTDVVRGWDGGLYVSTLEGSAGEAAPLSKVYRLSQWTGRSLELARGMHGATGLALMPTGHIVVAEMFGGEVSVIRPFTGRAATLFEAESPADVGVDGRTVYATTGTFGDGALVSYRYRGW</sequence>
<reference evidence="2 3" key="1">
    <citation type="submission" date="2016-10" db="EMBL/GenBank/DDBJ databases">
        <authorList>
            <person name="Cai Z."/>
        </authorList>
    </citation>
    <scope>NUCLEOTIDE SEQUENCE [LARGE SCALE GENOMIC DNA]</scope>
    <source>
        <strain evidence="2 3">CGMCC 1.10826</strain>
    </source>
</reference>
<dbReference type="EMBL" id="UETB01000018">
    <property type="protein sequence ID" value="SSA46464.1"/>
    <property type="molecule type" value="Genomic_DNA"/>
</dbReference>
<evidence type="ECO:0008006" key="4">
    <source>
        <dbReference type="Google" id="ProtNLM"/>
    </source>
</evidence>
<name>A0A2Y9APZ8_9MICO</name>
<dbReference type="InterPro" id="IPR048031">
    <property type="entry name" value="ScyD/ScyE-like"/>
</dbReference>
<accession>A0A2Y9APZ8</accession>
<evidence type="ECO:0000256" key="1">
    <source>
        <dbReference type="SAM" id="SignalP"/>
    </source>
</evidence>
<organism evidence="2 3">
    <name type="scientific">Georgenia satyanarayanai</name>
    <dbReference type="NCBI Taxonomy" id="860221"/>
    <lineage>
        <taxon>Bacteria</taxon>
        <taxon>Bacillati</taxon>
        <taxon>Actinomycetota</taxon>
        <taxon>Actinomycetes</taxon>
        <taxon>Micrococcales</taxon>
        <taxon>Bogoriellaceae</taxon>
        <taxon>Georgenia</taxon>
    </lineage>
</organism>
<gene>
    <name evidence="2" type="ORF">SAMN05216184_11814</name>
</gene>
<dbReference type="Proteomes" id="UP000250222">
    <property type="component" value="Unassembled WGS sequence"/>
</dbReference>
<dbReference type="AlphaFoldDB" id="A0A2Y9APZ8"/>
<evidence type="ECO:0000313" key="3">
    <source>
        <dbReference type="Proteomes" id="UP000250222"/>
    </source>
</evidence>
<keyword evidence="1" id="KW-0732">Signal</keyword>
<dbReference type="RefSeq" id="WP_110853696.1">
    <property type="nucleotide sequence ID" value="NZ_QKLZ01000018.1"/>
</dbReference>
<feature type="signal peptide" evidence="1">
    <location>
        <begin position="1"/>
        <end position="26"/>
    </location>
</feature>
<dbReference type="SUPFAM" id="SSF63829">
    <property type="entry name" value="Calcium-dependent phosphotriesterase"/>
    <property type="match status" value="1"/>
</dbReference>
<dbReference type="InterPro" id="IPR011042">
    <property type="entry name" value="6-blade_b-propeller_TolB-like"/>
</dbReference>
<protein>
    <recommendedName>
        <fullName evidence="4">ScyD/ScyE family protein</fullName>
    </recommendedName>
</protein>
<evidence type="ECO:0000313" key="2">
    <source>
        <dbReference type="EMBL" id="SSA46464.1"/>
    </source>
</evidence>
<keyword evidence="3" id="KW-1185">Reference proteome</keyword>
<feature type="chain" id="PRO_5030061932" description="ScyD/ScyE family protein" evidence="1">
    <location>
        <begin position="27"/>
        <end position="376"/>
    </location>
</feature>
<dbReference type="Gene3D" id="2.120.10.30">
    <property type="entry name" value="TolB, C-terminal domain"/>
    <property type="match status" value="1"/>
</dbReference>
<dbReference type="NCBIfam" id="NF033206">
    <property type="entry name" value="ScyE_fam"/>
    <property type="match status" value="1"/>
</dbReference>
<dbReference type="OrthoDB" id="928769at2"/>
<proteinExistence type="predicted"/>